<feature type="transmembrane region" description="Helical" evidence="2">
    <location>
        <begin position="398"/>
        <end position="418"/>
    </location>
</feature>
<evidence type="ECO:0000256" key="2">
    <source>
        <dbReference type="SAM" id="Phobius"/>
    </source>
</evidence>
<keyword evidence="2" id="KW-0812">Transmembrane</keyword>
<protein>
    <submittedName>
        <fullName evidence="3">Uncharacterized protein</fullName>
    </submittedName>
</protein>
<proteinExistence type="predicted"/>
<dbReference type="AlphaFoldDB" id="A0A6J8BDP1"/>
<accession>A0A6J8BDP1</accession>
<gene>
    <name evidence="3" type="ORF">MCOR_17798</name>
</gene>
<name>A0A6J8BDP1_MYTCO</name>
<feature type="region of interest" description="Disordered" evidence="1">
    <location>
        <begin position="518"/>
        <end position="537"/>
    </location>
</feature>
<feature type="transmembrane region" description="Helical" evidence="2">
    <location>
        <begin position="36"/>
        <end position="56"/>
    </location>
</feature>
<sequence>MHTTYTGPNEQALLPNAKVTANESTVIRNGTSKAEWIIYTLCITGCFFLTGFGHWFRTYRKRRSFKVRTINEKAVSEPLTPFMGDDTEVDKKLLTCVTTGSNVTPQLSNNETINFVVHQERQSNTDCIEDDEAGYLDLYFAMKEDVNHQVKIMHCERKAFQEYCQEESHACEISVTVHERQSNTACNEDDEAGYFDLYFAMKEDVNHQEVETYALRKGSLSSSSFNSNVVNQDKTEFHKPLQENCQEDSHACEVSFPVHQCIKRSSLSEEDDASNKYSNVYQLLQKDRQLNSLANGNRLSPDSNTVHDKTLQTTIPSTYRTGNLQDCTNKYAESEKIIDACGSFEFNKDKSISEEKVEDTLIGTTSKMWNTEPVLLQNETISTKETTVLKSGTSISEWIILTLCITGCFILTGFGYLIRTYRKRLSFKLRNTNEGAILEPLEPSPYIGVYDEINENPLTLDTTDLNLTSQESHYETIDLVSQERLYITTTPEHGDTGYLDPYFAFEEDENHQLEDRISQKENFSTTSNSSNSDVVDQDDTAENNLYQPLQGNWQGDSHGYDVPVMVHKCFKNSAEFDKNDTSNSYYNVYKPLPKDWDLKSPTYENQKSPVTKAGTDERLLVDDSSSVFKTDNLHDYINMNADSNISINNCDEIESCKPFDQDKLETIEQKSFCCDFDFKVESKNSCLNNICCSQEDDNSHSYDYDDAKSCI</sequence>
<evidence type="ECO:0000313" key="3">
    <source>
        <dbReference type="EMBL" id="CAC5381942.1"/>
    </source>
</evidence>
<evidence type="ECO:0000313" key="4">
    <source>
        <dbReference type="Proteomes" id="UP000507470"/>
    </source>
</evidence>
<organism evidence="3 4">
    <name type="scientific">Mytilus coruscus</name>
    <name type="common">Sea mussel</name>
    <dbReference type="NCBI Taxonomy" id="42192"/>
    <lineage>
        <taxon>Eukaryota</taxon>
        <taxon>Metazoa</taxon>
        <taxon>Spiralia</taxon>
        <taxon>Lophotrochozoa</taxon>
        <taxon>Mollusca</taxon>
        <taxon>Bivalvia</taxon>
        <taxon>Autobranchia</taxon>
        <taxon>Pteriomorphia</taxon>
        <taxon>Mytilida</taxon>
        <taxon>Mytiloidea</taxon>
        <taxon>Mytilidae</taxon>
        <taxon>Mytilinae</taxon>
        <taxon>Mytilus</taxon>
    </lineage>
</organism>
<keyword evidence="2" id="KW-0472">Membrane</keyword>
<keyword evidence="4" id="KW-1185">Reference proteome</keyword>
<dbReference type="EMBL" id="CACVKT020003165">
    <property type="protein sequence ID" value="CAC5381942.1"/>
    <property type="molecule type" value="Genomic_DNA"/>
</dbReference>
<reference evidence="3 4" key="1">
    <citation type="submission" date="2020-06" db="EMBL/GenBank/DDBJ databases">
        <authorList>
            <person name="Li R."/>
            <person name="Bekaert M."/>
        </authorList>
    </citation>
    <scope>NUCLEOTIDE SEQUENCE [LARGE SCALE GENOMIC DNA]</scope>
    <source>
        <strain evidence="4">wild</strain>
    </source>
</reference>
<keyword evidence="2" id="KW-1133">Transmembrane helix</keyword>
<dbReference type="OrthoDB" id="10430055at2759"/>
<feature type="compositionally biased region" description="Low complexity" evidence="1">
    <location>
        <begin position="524"/>
        <end position="534"/>
    </location>
</feature>
<dbReference type="Proteomes" id="UP000507470">
    <property type="component" value="Unassembled WGS sequence"/>
</dbReference>
<evidence type="ECO:0000256" key="1">
    <source>
        <dbReference type="SAM" id="MobiDB-lite"/>
    </source>
</evidence>